<evidence type="ECO:0000313" key="3">
    <source>
        <dbReference type="Proteomes" id="UP001241747"/>
    </source>
</evidence>
<feature type="domain" description="VOC" evidence="1">
    <location>
        <begin position="8"/>
        <end position="132"/>
    </location>
</feature>
<dbReference type="Pfam" id="PF00903">
    <property type="entry name" value="Glyoxalase"/>
    <property type="match status" value="1"/>
</dbReference>
<organism evidence="2 3">
    <name type="scientific">Xanthobacter agilis</name>
    <dbReference type="NCBI Taxonomy" id="47492"/>
    <lineage>
        <taxon>Bacteria</taxon>
        <taxon>Pseudomonadati</taxon>
        <taxon>Pseudomonadota</taxon>
        <taxon>Alphaproteobacteria</taxon>
        <taxon>Hyphomicrobiales</taxon>
        <taxon>Xanthobacteraceae</taxon>
        <taxon>Xanthobacter</taxon>
    </lineage>
</organism>
<gene>
    <name evidence="2" type="ORF">QOZ94_002735</name>
</gene>
<proteinExistence type="predicted"/>
<comment type="caution">
    <text evidence="2">The sequence shown here is derived from an EMBL/GenBank/DDBJ whole genome shotgun (WGS) entry which is preliminary data.</text>
</comment>
<dbReference type="PANTHER" id="PTHR36503:SF1">
    <property type="entry name" value="BLR2520 PROTEIN"/>
    <property type="match status" value="1"/>
</dbReference>
<name>A0ABU0LFU1_XANAG</name>
<dbReference type="EMBL" id="JAUSVY010000005">
    <property type="protein sequence ID" value="MDQ0505935.1"/>
    <property type="molecule type" value="Genomic_DNA"/>
</dbReference>
<keyword evidence="3" id="KW-1185">Reference proteome</keyword>
<accession>A0ABU0LFU1</accession>
<dbReference type="Proteomes" id="UP001241747">
    <property type="component" value="Unassembled WGS sequence"/>
</dbReference>
<dbReference type="PROSITE" id="PS51819">
    <property type="entry name" value="VOC"/>
    <property type="match status" value="1"/>
</dbReference>
<dbReference type="InterPro" id="IPR029068">
    <property type="entry name" value="Glyas_Bleomycin-R_OHBP_Dase"/>
</dbReference>
<dbReference type="PANTHER" id="PTHR36503">
    <property type="entry name" value="BLR2520 PROTEIN"/>
    <property type="match status" value="1"/>
</dbReference>
<evidence type="ECO:0000259" key="1">
    <source>
        <dbReference type="PROSITE" id="PS51819"/>
    </source>
</evidence>
<dbReference type="Gene3D" id="3.10.180.10">
    <property type="entry name" value="2,3-Dihydroxybiphenyl 1,2-Dioxygenase, domain 1"/>
    <property type="match status" value="1"/>
</dbReference>
<evidence type="ECO:0000313" key="2">
    <source>
        <dbReference type="EMBL" id="MDQ0505935.1"/>
    </source>
</evidence>
<protein>
    <submittedName>
        <fullName evidence="2">Catechol 2,3-dioxygenase-like lactoylglutathione lyase family enzyme</fullName>
    </submittedName>
</protein>
<reference evidence="2 3" key="1">
    <citation type="submission" date="2023-07" db="EMBL/GenBank/DDBJ databases">
        <title>Genomic Encyclopedia of Type Strains, Phase IV (KMG-IV): sequencing the most valuable type-strain genomes for metagenomic binning, comparative biology and taxonomic classification.</title>
        <authorList>
            <person name="Goeker M."/>
        </authorList>
    </citation>
    <scope>NUCLEOTIDE SEQUENCE [LARGE SCALE GENOMIC DNA]</scope>
    <source>
        <strain evidence="2 3">DSM 3770</strain>
    </source>
</reference>
<dbReference type="InterPro" id="IPR004360">
    <property type="entry name" value="Glyas_Fos-R_dOase_dom"/>
</dbReference>
<dbReference type="InterPro" id="IPR037523">
    <property type="entry name" value="VOC_core"/>
</dbReference>
<dbReference type="RefSeq" id="WP_237347620.1">
    <property type="nucleotide sequence ID" value="NZ_JABWGX010000043.1"/>
</dbReference>
<dbReference type="SUPFAM" id="SSF54593">
    <property type="entry name" value="Glyoxalase/Bleomycin resistance protein/Dihydroxybiphenyl dioxygenase"/>
    <property type="match status" value="1"/>
</dbReference>
<sequence length="150" mass="15634">MSPDASFHLSLVTLGVADLDRARAFYVAMGLLRGDRDAPGIAFFRAGPVVLALYPRDRLAEDAALEPGGDLPAFRGLSLACNVPEADAVAVVIGRAVAAGGTCVKPAQAVFWGGTSGYFADPDGHLWEVAHNPFFPLDVEGRLTLPDAGA</sequence>